<dbReference type="GeneID" id="64699380"/>
<dbReference type="AlphaFoldDB" id="A0A9P7JVD6"/>
<evidence type="ECO:0000313" key="3">
    <source>
        <dbReference type="Proteomes" id="UP000823399"/>
    </source>
</evidence>
<feature type="chain" id="PRO_5040403109" evidence="1">
    <location>
        <begin position="23"/>
        <end position="88"/>
    </location>
</feature>
<evidence type="ECO:0000313" key="2">
    <source>
        <dbReference type="EMBL" id="KAG2109980.1"/>
    </source>
</evidence>
<dbReference type="RefSeq" id="XP_041293848.1">
    <property type="nucleotide sequence ID" value="XM_041437121.1"/>
</dbReference>
<evidence type="ECO:0000256" key="1">
    <source>
        <dbReference type="SAM" id="SignalP"/>
    </source>
</evidence>
<feature type="signal peptide" evidence="1">
    <location>
        <begin position="1"/>
        <end position="22"/>
    </location>
</feature>
<dbReference type="OrthoDB" id="2612605at2759"/>
<sequence>MKFVSLTTMIMSAAVLVGIVKAQDPNGGPCAHNSNYECGRLAGYNGNMPFLFYCNEDNIVETVKMCTCMECCYVVNGGVGDDGYANCT</sequence>
<comment type="caution">
    <text evidence="2">The sequence shown here is derived from an EMBL/GenBank/DDBJ whole genome shotgun (WGS) entry which is preliminary data.</text>
</comment>
<keyword evidence="1" id="KW-0732">Signal</keyword>
<protein>
    <submittedName>
        <fullName evidence="2">Uncharacterized protein</fullName>
    </submittedName>
</protein>
<proteinExistence type="predicted"/>
<dbReference type="Proteomes" id="UP000823399">
    <property type="component" value="Unassembled WGS sequence"/>
</dbReference>
<organism evidence="2 3">
    <name type="scientific">Suillus discolor</name>
    <dbReference type="NCBI Taxonomy" id="1912936"/>
    <lineage>
        <taxon>Eukaryota</taxon>
        <taxon>Fungi</taxon>
        <taxon>Dikarya</taxon>
        <taxon>Basidiomycota</taxon>
        <taxon>Agaricomycotina</taxon>
        <taxon>Agaricomycetes</taxon>
        <taxon>Agaricomycetidae</taxon>
        <taxon>Boletales</taxon>
        <taxon>Suillineae</taxon>
        <taxon>Suillaceae</taxon>
        <taxon>Suillus</taxon>
    </lineage>
</organism>
<keyword evidence="3" id="KW-1185">Reference proteome</keyword>
<dbReference type="EMBL" id="JABBWM010000022">
    <property type="protein sequence ID" value="KAG2109980.1"/>
    <property type="molecule type" value="Genomic_DNA"/>
</dbReference>
<accession>A0A9P7JVD6</accession>
<name>A0A9P7JVD6_9AGAM</name>
<gene>
    <name evidence="2" type="ORF">F5147DRAFT_691148</name>
</gene>
<reference evidence="2" key="1">
    <citation type="journal article" date="2020" name="New Phytol.">
        <title>Comparative genomics reveals dynamic genome evolution in host specialist ectomycorrhizal fungi.</title>
        <authorList>
            <person name="Lofgren L.A."/>
            <person name="Nguyen N.H."/>
            <person name="Vilgalys R."/>
            <person name="Ruytinx J."/>
            <person name="Liao H.L."/>
            <person name="Branco S."/>
            <person name="Kuo A."/>
            <person name="LaButti K."/>
            <person name="Lipzen A."/>
            <person name="Andreopoulos W."/>
            <person name="Pangilinan J."/>
            <person name="Riley R."/>
            <person name="Hundley H."/>
            <person name="Na H."/>
            <person name="Barry K."/>
            <person name="Grigoriev I.V."/>
            <person name="Stajich J.E."/>
            <person name="Kennedy P.G."/>
        </authorList>
    </citation>
    <scope>NUCLEOTIDE SEQUENCE</scope>
    <source>
        <strain evidence="2">FC423</strain>
    </source>
</reference>